<dbReference type="Proteomes" id="UP001141806">
    <property type="component" value="Unassembled WGS sequence"/>
</dbReference>
<dbReference type="InterPro" id="IPR054722">
    <property type="entry name" value="PolX-like_BBD"/>
</dbReference>
<keyword evidence="3" id="KW-1185">Reference proteome</keyword>
<dbReference type="EMBL" id="JAMYWD010000009">
    <property type="protein sequence ID" value="KAJ4959813.1"/>
    <property type="molecule type" value="Genomic_DNA"/>
</dbReference>
<evidence type="ECO:0000313" key="2">
    <source>
        <dbReference type="EMBL" id="KAJ4959813.1"/>
    </source>
</evidence>
<feature type="domain" description="Retrovirus-related Pol polyprotein from transposon TNT 1-94-like beta-barrel" evidence="1">
    <location>
        <begin position="81"/>
        <end position="154"/>
    </location>
</feature>
<dbReference type="OrthoDB" id="1937754at2759"/>
<accession>A0A9Q0H7N8</accession>
<dbReference type="AlphaFoldDB" id="A0A9Q0H7N8"/>
<proteinExistence type="predicted"/>
<gene>
    <name evidence="2" type="ORF">NE237_019723</name>
</gene>
<evidence type="ECO:0000313" key="3">
    <source>
        <dbReference type="Proteomes" id="UP001141806"/>
    </source>
</evidence>
<comment type="caution">
    <text evidence="2">The sequence shown here is derived from an EMBL/GenBank/DDBJ whole genome shotgun (WGS) entry which is preliminary data.</text>
</comment>
<sequence>MPTKPQLWLHSSTHRTMVAHPIMMAMVIFVGTSPLVDVIHHKLGHITIDYYNHMNHTYQDCQPPEKLTAMVAAPFTHLATWYSDTSASHHVTLDIDNLHITTPYDSPNTVQVGNGPGLPIEPTDSSIFPSLSLSSFKLNNILHCPIVATNLLSVH</sequence>
<organism evidence="2 3">
    <name type="scientific">Protea cynaroides</name>
    <dbReference type="NCBI Taxonomy" id="273540"/>
    <lineage>
        <taxon>Eukaryota</taxon>
        <taxon>Viridiplantae</taxon>
        <taxon>Streptophyta</taxon>
        <taxon>Embryophyta</taxon>
        <taxon>Tracheophyta</taxon>
        <taxon>Spermatophyta</taxon>
        <taxon>Magnoliopsida</taxon>
        <taxon>Proteales</taxon>
        <taxon>Proteaceae</taxon>
        <taxon>Protea</taxon>
    </lineage>
</organism>
<name>A0A9Q0H7N8_9MAGN</name>
<reference evidence="2" key="1">
    <citation type="journal article" date="2023" name="Plant J.">
        <title>The genome of the king protea, Protea cynaroides.</title>
        <authorList>
            <person name="Chang J."/>
            <person name="Duong T.A."/>
            <person name="Schoeman C."/>
            <person name="Ma X."/>
            <person name="Roodt D."/>
            <person name="Barker N."/>
            <person name="Li Z."/>
            <person name="Van de Peer Y."/>
            <person name="Mizrachi E."/>
        </authorList>
    </citation>
    <scope>NUCLEOTIDE SEQUENCE</scope>
    <source>
        <tissue evidence="2">Young leaves</tissue>
    </source>
</reference>
<dbReference type="Pfam" id="PF22936">
    <property type="entry name" value="Pol_BBD"/>
    <property type="match status" value="1"/>
</dbReference>
<evidence type="ECO:0000259" key="1">
    <source>
        <dbReference type="Pfam" id="PF22936"/>
    </source>
</evidence>
<protein>
    <recommendedName>
        <fullName evidence="1">Retrovirus-related Pol polyprotein from transposon TNT 1-94-like beta-barrel domain-containing protein</fullName>
    </recommendedName>
</protein>